<feature type="compositionally biased region" description="Basic residues" evidence="3">
    <location>
        <begin position="152"/>
        <end position="161"/>
    </location>
</feature>
<proteinExistence type="predicted"/>
<evidence type="ECO:0000313" key="5">
    <source>
        <dbReference type="EnsemblMetazoa" id="AMAM007600-PA"/>
    </source>
</evidence>
<dbReference type="Pfam" id="PF05986">
    <property type="entry name" value="ADAMTS_spacer1"/>
    <property type="match status" value="1"/>
</dbReference>
<keyword evidence="6" id="KW-1185">Reference proteome</keyword>
<keyword evidence="2" id="KW-0964">Secreted</keyword>
<feature type="region of interest" description="Disordered" evidence="3">
    <location>
        <begin position="132"/>
        <end position="161"/>
    </location>
</feature>
<name>A0A182SIR4_9DIPT</name>
<reference evidence="5" key="2">
    <citation type="submission" date="2020-05" db="UniProtKB">
        <authorList>
            <consortium name="EnsemblMetazoa"/>
        </authorList>
    </citation>
    <scope>IDENTIFICATION</scope>
    <source>
        <strain evidence="5">maculatus3</strain>
    </source>
</reference>
<evidence type="ECO:0000256" key="2">
    <source>
        <dbReference type="ARBA" id="ARBA00022525"/>
    </source>
</evidence>
<evidence type="ECO:0000256" key="3">
    <source>
        <dbReference type="SAM" id="MobiDB-lite"/>
    </source>
</evidence>
<dbReference type="VEuPathDB" id="VectorBase:AMAM007600"/>
<protein>
    <submittedName>
        <fullName evidence="5">ADAM_spacer1 domain-containing protein</fullName>
    </submittedName>
</protein>
<feature type="domain" description="ADAMTS/ADAMTS-like Spacer 1" evidence="4">
    <location>
        <begin position="83"/>
        <end position="122"/>
    </location>
</feature>
<comment type="subcellular location">
    <subcellularLocation>
        <location evidence="1">Secreted</location>
    </subcellularLocation>
</comment>
<evidence type="ECO:0000259" key="4">
    <source>
        <dbReference type="Pfam" id="PF05986"/>
    </source>
</evidence>
<dbReference type="Proteomes" id="UP000075901">
    <property type="component" value="Unassembled WGS sequence"/>
</dbReference>
<reference evidence="6" key="1">
    <citation type="submission" date="2013-09" db="EMBL/GenBank/DDBJ databases">
        <title>The Genome Sequence of Anopheles maculatus species B.</title>
        <authorList>
            <consortium name="The Broad Institute Genomics Platform"/>
            <person name="Neafsey D.E."/>
            <person name="Besansky N."/>
            <person name="Howell P."/>
            <person name="Walton C."/>
            <person name="Young S.K."/>
            <person name="Zeng Q."/>
            <person name="Gargeya S."/>
            <person name="Fitzgerald M."/>
            <person name="Haas B."/>
            <person name="Abouelleil A."/>
            <person name="Allen A.W."/>
            <person name="Alvarado L."/>
            <person name="Arachchi H.M."/>
            <person name="Berlin A.M."/>
            <person name="Chapman S.B."/>
            <person name="Gainer-Dewar J."/>
            <person name="Goldberg J."/>
            <person name="Griggs A."/>
            <person name="Gujja S."/>
            <person name="Hansen M."/>
            <person name="Howarth C."/>
            <person name="Imamovic A."/>
            <person name="Ireland A."/>
            <person name="Larimer J."/>
            <person name="McCowan C."/>
            <person name="Murphy C."/>
            <person name="Pearson M."/>
            <person name="Poon T.W."/>
            <person name="Priest M."/>
            <person name="Roberts A."/>
            <person name="Saif S."/>
            <person name="Shea T."/>
            <person name="Sisk P."/>
            <person name="Sykes S."/>
            <person name="Wortman J."/>
            <person name="Nusbaum C."/>
            <person name="Birren B."/>
        </authorList>
    </citation>
    <scope>NUCLEOTIDE SEQUENCE [LARGE SCALE GENOMIC DNA]</scope>
    <source>
        <strain evidence="6">maculatus3</strain>
    </source>
</reference>
<dbReference type="Gene3D" id="2.60.120.830">
    <property type="match status" value="1"/>
</dbReference>
<sequence>MKTITRSLCHLLQTTFSAKELEPLIRLSDRYIRLRNARILLGILLEVTNPGPPEKAVHNSGVISGTFMNNGAVRCGMTVCRPISGIYTKTNPNNGYVHVATIPAGASNITITELQNSQNYLGKRLTPDRIKKDTKKATMKSDANAETLWSHARTKRHRLMK</sequence>
<evidence type="ECO:0000256" key="1">
    <source>
        <dbReference type="ARBA" id="ARBA00004613"/>
    </source>
</evidence>
<organism evidence="5 6">
    <name type="scientific">Anopheles maculatus</name>
    <dbReference type="NCBI Taxonomy" id="74869"/>
    <lineage>
        <taxon>Eukaryota</taxon>
        <taxon>Metazoa</taxon>
        <taxon>Ecdysozoa</taxon>
        <taxon>Arthropoda</taxon>
        <taxon>Hexapoda</taxon>
        <taxon>Insecta</taxon>
        <taxon>Pterygota</taxon>
        <taxon>Neoptera</taxon>
        <taxon>Endopterygota</taxon>
        <taxon>Diptera</taxon>
        <taxon>Nematocera</taxon>
        <taxon>Culicoidea</taxon>
        <taxon>Culicidae</taxon>
        <taxon>Anophelinae</taxon>
        <taxon>Anopheles</taxon>
        <taxon>Anopheles maculatus group</taxon>
    </lineage>
</organism>
<accession>A0A182SIR4</accession>
<dbReference type="AlphaFoldDB" id="A0A182SIR4"/>
<dbReference type="EnsemblMetazoa" id="AMAM007600-RA">
    <property type="protein sequence ID" value="AMAM007600-PA"/>
    <property type="gene ID" value="AMAM007600"/>
</dbReference>
<evidence type="ECO:0000313" key="6">
    <source>
        <dbReference type="Proteomes" id="UP000075901"/>
    </source>
</evidence>
<dbReference type="GO" id="GO:0005576">
    <property type="term" value="C:extracellular region"/>
    <property type="evidence" value="ECO:0007669"/>
    <property type="project" value="UniProtKB-SubCell"/>
</dbReference>
<dbReference type="InterPro" id="IPR010294">
    <property type="entry name" value="ADAMTS_spacer1"/>
</dbReference>